<dbReference type="SFLD" id="SFLDG01129">
    <property type="entry name" value="C1.5:_HAD__Beta-PGM__Phosphata"/>
    <property type="match status" value="1"/>
</dbReference>
<evidence type="ECO:0000313" key="2">
    <source>
        <dbReference type="Proteomes" id="UP000270868"/>
    </source>
</evidence>
<dbReference type="CDD" id="cd02603">
    <property type="entry name" value="HAD_sEH-N_like"/>
    <property type="match status" value="1"/>
</dbReference>
<dbReference type="InterPro" id="IPR036412">
    <property type="entry name" value="HAD-like_sf"/>
</dbReference>
<dbReference type="Gene3D" id="3.40.50.1000">
    <property type="entry name" value="HAD superfamily/HAD-like"/>
    <property type="match status" value="1"/>
</dbReference>
<dbReference type="SFLD" id="SFLDS00003">
    <property type="entry name" value="Haloacid_Dehalogenase"/>
    <property type="match status" value="1"/>
</dbReference>
<reference evidence="1 2" key="1">
    <citation type="submission" date="2018-11" db="EMBL/GenBank/DDBJ databases">
        <title>Species Designations Belie Phenotypic and Genotypic Heterogeneity in Oral Streptococci.</title>
        <authorList>
            <person name="Velsko I."/>
        </authorList>
    </citation>
    <scope>NUCLEOTIDE SEQUENCE [LARGE SCALE GENOMIC DNA]</scope>
    <source>
        <strain evidence="1 2">A52</strain>
    </source>
</reference>
<organism evidence="1 2">
    <name type="scientific">Streptococcus cristatus</name>
    <dbReference type="NCBI Taxonomy" id="45634"/>
    <lineage>
        <taxon>Bacteria</taxon>
        <taxon>Bacillati</taxon>
        <taxon>Bacillota</taxon>
        <taxon>Bacilli</taxon>
        <taxon>Lactobacillales</taxon>
        <taxon>Streptococcaceae</taxon>
        <taxon>Streptococcus</taxon>
    </lineage>
</organism>
<dbReference type="Pfam" id="PF00702">
    <property type="entry name" value="Hydrolase"/>
    <property type="match status" value="1"/>
</dbReference>
<dbReference type="NCBIfam" id="TIGR01509">
    <property type="entry name" value="HAD-SF-IA-v3"/>
    <property type="match status" value="1"/>
</dbReference>
<proteinExistence type="predicted"/>
<dbReference type="InterPro" id="IPR023198">
    <property type="entry name" value="PGP-like_dom2"/>
</dbReference>
<dbReference type="InterPro" id="IPR023214">
    <property type="entry name" value="HAD_sf"/>
</dbReference>
<dbReference type="Proteomes" id="UP000270868">
    <property type="component" value="Unassembled WGS sequence"/>
</dbReference>
<dbReference type="EC" id="3.1.3.-" evidence="1"/>
<dbReference type="Gene3D" id="1.10.150.240">
    <property type="entry name" value="Putative phosphatase, domain 2"/>
    <property type="match status" value="1"/>
</dbReference>
<accession>A0A3R9MUF5</accession>
<comment type="caution">
    <text evidence="1">The sequence shown here is derived from an EMBL/GenBank/DDBJ whole genome shotgun (WGS) entry which is preliminary data.</text>
</comment>
<dbReference type="GO" id="GO:0016787">
    <property type="term" value="F:hydrolase activity"/>
    <property type="evidence" value="ECO:0007669"/>
    <property type="project" value="UniProtKB-KW"/>
</dbReference>
<dbReference type="PRINTS" id="PR00413">
    <property type="entry name" value="HADHALOGNASE"/>
</dbReference>
<dbReference type="EMBL" id="RJPS01000004">
    <property type="protein sequence ID" value="RSJ90554.1"/>
    <property type="molecule type" value="Genomic_DNA"/>
</dbReference>
<dbReference type="PANTHER" id="PTHR43611">
    <property type="entry name" value="ALPHA-D-GLUCOSE 1-PHOSPHATE PHOSPHATASE"/>
    <property type="match status" value="1"/>
</dbReference>
<dbReference type="AlphaFoldDB" id="A0A3R9MUF5"/>
<dbReference type="InterPro" id="IPR006439">
    <property type="entry name" value="HAD-SF_hydro_IA"/>
</dbReference>
<dbReference type="SUPFAM" id="SSF56784">
    <property type="entry name" value="HAD-like"/>
    <property type="match status" value="1"/>
</dbReference>
<protein>
    <submittedName>
        <fullName evidence="1">Alpha-D-glucose-1-phosphate phosphatase YihX</fullName>
        <ecNumber evidence="1">3.1.3.-</ecNumber>
    </submittedName>
</protein>
<gene>
    <name evidence="1" type="primary">yihX_1</name>
    <name evidence="1" type="ORF">D8792_04895</name>
</gene>
<name>A0A3R9MUF5_STRCR</name>
<sequence>MADLQWHELEFTKASIKGKELVKEMIKNLVFDLGNVLIEWNSEKILTSFEPEKERRQFLRQVIFESGVWHQTDKGELSLKEACDEVLAQLEDSYHSAVQNILYNWYEVVEVYSGLQEQIGLWADQGYRIYILSTTCEIFYHIEKAGLLPIYPLLSGYILSSEVGVVKPEPEIYQKLLKKYEIDPTESVFIDDIQANLDTAAELGFETILSISESENIRAMEALLAAKGEFV</sequence>
<keyword evidence="1" id="KW-0378">Hydrolase</keyword>
<evidence type="ECO:0000313" key="1">
    <source>
        <dbReference type="EMBL" id="RSJ90554.1"/>
    </source>
</evidence>
<dbReference type="PANTHER" id="PTHR43611:SF3">
    <property type="entry name" value="FLAVIN MONONUCLEOTIDE HYDROLASE 1, CHLOROPLATIC"/>
    <property type="match status" value="1"/>
</dbReference>